<keyword evidence="5" id="KW-0479">Metal-binding</keyword>
<dbReference type="SUPFAM" id="SSF53244">
    <property type="entry name" value="MurD-like peptide ligases, peptide-binding domain"/>
    <property type="match status" value="1"/>
</dbReference>
<name>A0A4P6YX72_9LACO</name>
<dbReference type="PROSITE" id="PS01011">
    <property type="entry name" value="FOLYLPOLYGLU_SYNT_1"/>
    <property type="match status" value="1"/>
</dbReference>
<dbReference type="PANTHER" id="PTHR11136:SF0">
    <property type="entry name" value="DIHYDROFOLATE SYNTHETASE-RELATED"/>
    <property type="match status" value="1"/>
</dbReference>
<comment type="similarity">
    <text evidence="2 11">Belongs to the folylpolyglutamate synthase family.</text>
</comment>
<dbReference type="OrthoDB" id="9809356at2"/>
<sequence>MINNYDEAVAYIHSRSVWKKTPTFARITALLAALDNPQEKIKTVHITGTNGKGSTTAFLRNILQSNGLTVGTFTSPFITKFNERISLDGVMLSDEAILKLVQKIEPIVAELDEKLADGGPTEFEVITAMMFYYFATNPVDIVLVEVGIGGTWDSTNVITPLLSIITSVGMDHMHVLGNTLAEIADQKAGIIKPGVPVIYGGSVTDEAGKVIAEVAAKQASLLYTFDNLEIKLAKANYQWQEKFSWQLGDAELLSTMKPRKLPDTVISLLGEHQVANASLAILAYYYLASQHVVAFDVATLRAALFATTWPARFERLNDEPLVVIDGAHNVPAVTQLATLLQDHFATLDTIHVIFAALADKQFIEMAELLVAVPNVKLHATEFAGPGKRDIADEDLLAERFGDQIDTYETWPIALATVLDDLGDNDMILLTGSLYFVSEVRAYFKSLAN</sequence>
<keyword evidence="4 11" id="KW-0436">Ligase</keyword>
<evidence type="ECO:0000313" key="14">
    <source>
        <dbReference type="EMBL" id="QBO37492.1"/>
    </source>
</evidence>
<keyword evidence="8" id="KW-0460">Magnesium</keyword>
<evidence type="ECO:0000256" key="2">
    <source>
        <dbReference type="ARBA" id="ARBA00008276"/>
    </source>
</evidence>
<keyword evidence="6 11" id="KW-0547">Nucleotide-binding</keyword>
<dbReference type="NCBIfam" id="TIGR01499">
    <property type="entry name" value="folC"/>
    <property type="match status" value="1"/>
</dbReference>
<dbReference type="SUPFAM" id="SSF53623">
    <property type="entry name" value="MurD-like peptide ligases, catalytic domain"/>
    <property type="match status" value="1"/>
</dbReference>
<evidence type="ECO:0000259" key="12">
    <source>
        <dbReference type="Pfam" id="PF02875"/>
    </source>
</evidence>
<dbReference type="GO" id="GO:0004326">
    <property type="term" value="F:tetrahydrofolylpolyglutamate synthase activity"/>
    <property type="evidence" value="ECO:0007669"/>
    <property type="project" value="UniProtKB-EC"/>
</dbReference>
<dbReference type="InterPro" id="IPR013221">
    <property type="entry name" value="Mur_ligase_cen"/>
</dbReference>
<dbReference type="InterPro" id="IPR001645">
    <property type="entry name" value="Folylpolyglutamate_synth"/>
</dbReference>
<protein>
    <recommendedName>
        <fullName evidence="3">tetrahydrofolate synthase</fullName>
        <ecNumber evidence="3">6.3.2.17</ecNumber>
    </recommendedName>
    <alternativeName>
        <fullName evidence="9">Tetrahydrofolylpolyglutamate synthase</fullName>
    </alternativeName>
</protein>
<gene>
    <name evidence="14" type="ORF">EQG49_09650</name>
</gene>
<dbReference type="Gene3D" id="3.90.190.20">
    <property type="entry name" value="Mur ligase, C-terminal domain"/>
    <property type="match status" value="1"/>
</dbReference>
<evidence type="ECO:0000256" key="10">
    <source>
        <dbReference type="ARBA" id="ARBA00047493"/>
    </source>
</evidence>
<evidence type="ECO:0000256" key="11">
    <source>
        <dbReference type="PIRNR" id="PIRNR001563"/>
    </source>
</evidence>
<dbReference type="AlphaFoldDB" id="A0A4P6YX72"/>
<keyword evidence="7 11" id="KW-0067">ATP-binding</keyword>
<comment type="cofactor">
    <cofactor evidence="1">
        <name>Mg(2+)</name>
        <dbReference type="ChEBI" id="CHEBI:18420"/>
    </cofactor>
</comment>
<evidence type="ECO:0000256" key="6">
    <source>
        <dbReference type="ARBA" id="ARBA00022741"/>
    </source>
</evidence>
<dbReference type="Proteomes" id="UP000292886">
    <property type="component" value="Chromosome"/>
</dbReference>
<dbReference type="FunFam" id="3.40.1190.10:FF:000011">
    <property type="entry name" value="Folylpolyglutamate synthase/dihydrofolate synthase"/>
    <property type="match status" value="1"/>
</dbReference>
<dbReference type="InterPro" id="IPR036565">
    <property type="entry name" value="Mur-like_cat_sf"/>
</dbReference>
<dbReference type="PROSITE" id="PS01012">
    <property type="entry name" value="FOLYLPOLYGLU_SYNT_2"/>
    <property type="match status" value="1"/>
</dbReference>
<keyword evidence="15" id="KW-1185">Reference proteome</keyword>
<dbReference type="KEGG" id="wei:EQG49_09650"/>
<dbReference type="Pfam" id="PF08245">
    <property type="entry name" value="Mur_ligase_M"/>
    <property type="match status" value="1"/>
</dbReference>
<dbReference type="EMBL" id="CP037940">
    <property type="protein sequence ID" value="QBO37492.1"/>
    <property type="molecule type" value="Genomic_DNA"/>
</dbReference>
<evidence type="ECO:0000313" key="15">
    <source>
        <dbReference type="Proteomes" id="UP000292886"/>
    </source>
</evidence>
<evidence type="ECO:0000256" key="3">
    <source>
        <dbReference type="ARBA" id="ARBA00013025"/>
    </source>
</evidence>
<organism evidence="14 15">
    <name type="scientific">Periweissella cryptocerci</name>
    <dbReference type="NCBI Taxonomy" id="2506420"/>
    <lineage>
        <taxon>Bacteria</taxon>
        <taxon>Bacillati</taxon>
        <taxon>Bacillota</taxon>
        <taxon>Bacilli</taxon>
        <taxon>Lactobacillales</taxon>
        <taxon>Lactobacillaceae</taxon>
        <taxon>Periweissella</taxon>
    </lineage>
</organism>
<evidence type="ECO:0000259" key="13">
    <source>
        <dbReference type="Pfam" id="PF08245"/>
    </source>
</evidence>
<reference evidence="15" key="1">
    <citation type="submission" date="2019-03" db="EMBL/GenBank/DDBJ databases">
        <title>Weissella sp. 26KH-42 Genome sequencing.</title>
        <authorList>
            <person name="Heo J."/>
            <person name="Kim S.-J."/>
            <person name="Kim J.-S."/>
            <person name="Hong S.-B."/>
            <person name="Kwon S.-W."/>
        </authorList>
    </citation>
    <scope>NUCLEOTIDE SEQUENCE [LARGE SCALE GENOMIC DNA]</scope>
    <source>
        <strain evidence="15">26KH-42</strain>
    </source>
</reference>
<dbReference type="EC" id="6.3.2.17" evidence="3"/>
<evidence type="ECO:0000256" key="4">
    <source>
        <dbReference type="ARBA" id="ARBA00022598"/>
    </source>
</evidence>
<evidence type="ECO:0000256" key="8">
    <source>
        <dbReference type="ARBA" id="ARBA00022842"/>
    </source>
</evidence>
<feature type="domain" description="Mur ligase central" evidence="13">
    <location>
        <begin position="46"/>
        <end position="283"/>
    </location>
</feature>
<dbReference type="InterPro" id="IPR036615">
    <property type="entry name" value="Mur_ligase_C_dom_sf"/>
</dbReference>
<evidence type="ECO:0000256" key="1">
    <source>
        <dbReference type="ARBA" id="ARBA00001946"/>
    </source>
</evidence>
<dbReference type="Gene3D" id="3.40.1190.10">
    <property type="entry name" value="Mur-like, catalytic domain"/>
    <property type="match status" value="1"/>
</dbReference>
<dbReference type="GO" id="GO:0005524">
    <property type="term" value="F:ATP binding"/>
    <property type="evidence" value="ECO:0007669"/>
    <property type="project" value="UniProtKB-KW"/>
</dbReference>
<accession>A0A4P6YX72</accession>
<proteinExistence type="inferred from homology"/>
<evidence type="ECO:0000256" key="7">
    <source>
        <dbReference type="ARBA" id="ARBA00022840"/>
    </source>
</evidence>
<feature type="domain" description="Mur ligase C-terminal" evidence="12">
    <location>
        <begin position="312"/>
        <end position="432"/>
    </location>
</feature>
<evidence type="ECO:0000256" key="9">
    <source>
        <dbReference type="ARBA" id="ARBA00030592"/>
    </source>
</evidence>
<dbReference type="InterPro" id="IPR018109">
    <property type="entry name" value="Folylpolyglutamate_synth_CS"/>
</dbReference>
<dbReference type="GO" id="GO:0046872">
    <property type="term" value="F:metal ion binding"/>
    <property type="evidence" value="ECO:0007669"/>
    <property type="project" value="UniProtKB-KW"/>
</dbReference>
<evidence type="ECO:0000256" key="5">
    <source>
        <dbReference type="ARBA" id="ARBA00022723"/>
    </source>
</evidence>
<dbReference type="InterPro" id="IPR004101">
    <property type="entry name" value="Mur_ligase_C"/>
</dbReference>
<dbReference type="PANTHER" id="PTHR11136">
    <property type="entry name" value="FOLYLPOLYGLUTAMATE SYNTHASE-RELATED"/>
    <property type="match status" value="1"/>
</dbReference>
<dbReference type="GO" id="GO:0008841">
    <property type="term" value="F:dihydrofolate synthase activity"/>
    <property type="evidence" value="ECO:0007669"/>
    <property type="project" value="TreeGrafter"/>
</dbReference>
<comment type="catalytic activity">
    <reaction evidence="10">
        <text>(6S)-5,6,7,8-tetrahydrofolyl-(gamma-L-Glu)(n) + L-glutamate + ATP = (6S)-5,6,7,8-tetrahydrofolyl-(gamma-L-Glu)(n+1) + ADP + phosphate + H(+)</text>
        <dbReference type="Rhea" id="RHEA:10580"/>
        <dbReference type="Rhea" id="RHEA-COMP:14738"/>
        <dbReference type="Rhea" id="RHEA-COMP:14740"/>
        <dbReference type="ChEBI" id="CHEBI:15378"/>
        <dbReference type="ChEBI" id="CHEBI:29985"/>
        <dbReference type="ChEBI" id="CHEBI:30616"/>
        <dbReference type="ChEBI" id="CHEBI:43474"/>
        <dbReference type="ChEBI" id="CHEBI:141005"/>
        <dbReference type="ChEBI" id="CHEBI:456216"/>
        <dbReference type="EC" id="6.3.2.17"/>
    </reaction>
</comment>
<dbReference type="Pfam" id="PF02875">
    <property type="entry name" value="Mur_ligase_C"/>
    <property type="match status" value="1"/>
</dbReference>
<dbReference type="GO" id="GO:0005737">
    <property type="term" value="C:cytoplasm"/>
    <property type="evidence" value="ECO:0007669"/>
    <property type="project" value="TreeGrafter"/>
</dbReference>
<dbReference type="PIRSF" id="PIRSF001563">
    <property type="entry name" value="Folylpolyglu_synth"/>
    <property type="match status" value="1"/>
</dbReference>